<reference evidence="3" key="1">
    <citation type="submission" date="2015-08" db="EMBL/GenBank/DDBJ databases">
        <title>Genome sequencing project for genomic taxonomy and phylogenomics of Bacillus-like bacteria.</title>
        <authorList>
            <person name="Liu B."/>
            <person name="Wang J."/>
            <person name="Zhu Y."/>
            <person name="Liu G."/>
            <person name="Chen Q."/>
            <person name="Chen Z."/>
            <person name="Lan J."/>
            <person name="Che J."/>
            <person name="Ge C."/>
            <person name="Shi H."/>
            <person name="Pan Z."/>
            <person name="Liu X."/>
        </authorList>
    </citation>
    <scope>NUCLEOTIDE SEQUENCE [LARGE SCALE GENOMIC DNA]</scope>
    <source>
        <strain evidence="3">FJAT-22460</strain>
    </source>
</reference>
<feature type="domain" description="Transglycosylase SLT" evidence="1">
    <location>
        <begin position="40"/>
        <end position="155"/>
    </location>
</feature>
<dbReference type="SUPFAM" id="SSF53955">
    <property type="entry name" value="Lysozyme-like"/>
    <property type="match status" value="1"/>
</dbReference>
<dbReference type="PANTHER" id="PTHR37423:SF5">
    <property type="entry name" value="SOLUBLE LYTIC MUREIN TRANSGLYCOSYLASE"/>
    <property type="match status" value="1"/>
</dbReference>
<dbReference type="InterPro" id="IPR008258">
    <property type="entry name" value="Transglycosylase_SLT_dom_1"/>
</dbReference>
<dbReference type="PATRIC" id="fig|1705565.3.peg.5439"/>
<dbReference type="Pfam" id="PF01464">
    <property type="entry name" value="SLT"/>
    <property type="match status" value="1"/>
</dbReference>
<evidence type="ECO:0000313" key="2">
    <source>
        <dbReference type="EMBL" id="KOR82153.1"/>
    </source>
</evidence>
<name>A0A0M1NIR4_9BACL</name>
<dbReference type="InterPro" id="IPR023346">
    <property type="entry name" value="Lysozyme-like_dom_sf"/>
</dbReference>
<dbReference type="OrthoDB" id="9815002at2"/>
<dbReference type="RefSeq" id="WP_054403835.1">
    <property type="nucleotide sequence ID" value="NZ_LIUT01000003.1"/>
</dbReference>
<dbReference type="PANTHER" id="PTHR37423">
    <property type="entry name" value="SOLUBLE LYTIC MUREIN TRANSGLYCOSYLASE-RELATED"/>
    <property type="match status" value="1"/>
</dbReference>
<evidence type="ECO:0000313" key="3">
    <source>
        <dbReference type="Proteomes" id="UP000036932"/>
    </source>
</evidence>
<dbReference type="EMBL" id="LIUT01000003">
    <property type="protein sequence ID" value="KOR82153.1"/>
    <property type="molecule type" value="Genomic_DNA"/>
</dbReference>
<dbReference type="Proteomes" id="UP000036932">
    <property type="component" value="Unassembled WGS sequence"/>
</dbReference>
<dbReference type="CDD" id="cd16896">
    <property type="entry name" value="LT_Slt70-like"/>
    <property type="match status" value="1"/>
</dbReference>
<gene>
    <name evidence="2" type="ORF">AM231_17540</name>
</gene>
<comment type="caution">
    <text evidence="2">The sequence shown here is derived from an EMBL/GenBank/DDBJ whole genome shotgun (WGS) entry which is preliminary data.</text>
</comment>
<organism evidence="2 3">
    <name type="scientific">Paenibacillus solani</name>
    <dbReference type="NCBI Taxonomy" id="1705565"/>
    <lineage>
        <taxon>Bacteria</taxon>
        <taxon>Bacillati</taxon>
        <taxon>Bacillota</taxon>
        <taxon>Bacilli</taxon>
        <taxon>Bacillales</taxon>
        <taxon>Paenibacillaceae</taxon>
        <taxon>Paenibacillus</taxon>
    </lineage>
</organism>
<accession>A0A0M1NIR4</accession>
<protein>
    <submittedName>
        <fullName evidence="2">Lytic transglycosylase</fullName>
    </submittedName>
</protein>
<evidence type="ECO:0000259" key="1">
    <source>
        <dbReference type="Pfam" id="PF01464"/>
    </source>
</evidence>
<dbReference type="AlphaFoldDB" id="A0A0M1NIR4"/>
<keyword evidence="3" id="KW-1185">Reference proteome</keyword>
<proteinExistence type="predicted"/>
<sequence>MKWLRKKRVLLLLFISFVALLYLSSNWMTLLYPIYYKDEIRKHAAHYKVDPFLVASIIRVETNFKPGKESKKGALGIMQLMPDTANWAMDMAKLPSVNLLNVKNEVDANIQLGTWYIQSLHKEMDGNPIAAIAAYNAGPGNVKNWINKGMWDGTYENVKSIPVGETRHYVQRVIYYYNQYTDVYKDGF</sequence>
<dbReference type="Gene3D" id="1.10.530.10">
    <property type="match status" value="1"/>
</dbReference>